<dbReference type="Proteomes" id="UP001304467">
    <property type="component" value="Unassembled WGS sequence"/>
</dbReference>
<protein>
    <submittedName>
        <fullName evidence="3">Lipocalin-like domain-containing protein</fullName>
    </submittedName>
</protein>
<dbReference type="InterPro" id="IPR024311">
    <property type="entry name" value="Lipocalin-like"/>
</dbReference>
<gene>
    <name evidence="3" type="ORF">SB593_32855</name>
</gene>
<feature type="signal peptide" evidence="1">
    <location>
        <begin position="1"/>
        <end position="26"/>
    </location>
</feature>
<reference evidence="3 4" key="1">
    <citation type="journal article" date="2023" name="Front. Microbiol.">
        <title>Genomic analyses of Burkholderia respiratory isolates indicates two evolutionarily distinct B. anthina clades.</title>
        <authorList>
            <person name="Pham A."/>
            <person name="Volmer J.G."/>
            <person name="Chambers D.C."/>
            <person name="Smith D.J."/>
            <person name="Reid D.W."/>
            <person name="Burr L."/>
            <person name="Wells T.J."/>
        </authorList>
    </citation>
    <scope>NUCLEOTIDE SEQUENCE [LARGE SCALE GENOMIC DNA]</scope>
    <source>
        <strain evidence="3 4">BCCIQ07A</strain>
    </source>
</reference>
<dbReference type="GeneID" id="300969636"/>
<accession>A0ABU5X046</accession>
<dbReference type="Pfam" id="PF13924">
    <property type="entry name" value="Lipocalin_5"/>
    <property type="match status" value="1"/>
</dbReference>
<sequence>MRQMRIFAGHALAVLLGMAISYTDVAAQTGTLKEQVVGTWAYVSVDTVRPDGSRKPMYGTNPQGLAVFDGSGHYILMTSRADIAKFASANRTEGTPEENKAVVQGMIAHFGTYTVNEADKTITFHVATSSFPNWNGVEQKRPFTINGDQLKWMTPASSGGTAEVVLRRLR</sequence>
<keyword evidence="4" id="KW-1185">Reference proteome</keyword>
<dbReference type="EMBL" id="JAWRLE010000085">
    <property type="protein sequence ID" value="MEB2583737.1"/>
    <property type="molecule type" value="Genomic_DNA"/>
</dbReference>
<proteinExistence type="predicted"/>
<dbReference type="RefSeq" id="WP_224023810.1">
    <property type="nucleotide sequence ID" value="NZ_JAWRKY010000023.1"/>
</dbReference>
<organism evidence="3 4">
    <name type="scientific">Burkholderia anthinoferrum</name>
    <dbReference type="NCBI Taxonomy" id="3090833"/>
    <lineage>
        <taxon>Bacteria</taxon>
        <taxon>Pseudomonadati</taxon>
        <taxon>Pseudomonadota</taxon>
        <taxon>Betaproteobacteria</taxon>
        <taxon>Burkholderiales</taxon>
        <taxon>Burkholderiaceae</taxon>
        <taxon>Burkholderia</taxon>
    </lineage>
</organism>
<feature type="domain" description="Lipocalin-like" evidence="2">
    <location>
        <begin position="37"/>
        <end position="153"/>
    </location>
</feature>
<evidence type="ECO:0000313" key="3">
    <source>
        <dbReference type="EMBL" id="MEB2583737.1"/>
    </source>
</evidence>
<evidence type="ECO:0000313" key="4">
    <source>
        <dbReference type="Proteomes" id="UP001304467"/>
    </source>
</evidence>
<evidence type="ECO:0000256" key="1">
    <source>
        <dbReference type="SAM" id="SignalP"/>
    </source>
</evidence>
<feature type="chain" id="PRO_5047298772" evidence="1">
    <location>
        <begin position="27"/>
        <end position="170"/>
    </location>
</feature>
<comment type="caution">
    <text evidence="3">The sequence shown here is derived from an EMBL/GenBank/DDBJ whole genome shotgun (WGS) entry which is preliminary data.</text>
</comment>
<keyword evidence="1" id="KW-0732">Signal</keyword>
<evidence type="ECO:0000259" key="2">
    <source>
        <dbReference type="Pfam" id="PF13924"/>
    </source>
</evidence>
<name>A0ABU5X046_9BURK</name>